<name>A0A498C2V7_9MICO</name>
<feature type="transmembrane region" description="Helical" evidence="2">
    <location>
        <begin position="104"/>
        <end position="124"/>
    </location>
</feature>
<evidence type="ECO:0000259" key="3">
    <source>
        <dbReference type="Pfam" id="PF04892"/>
    </source>
</evidence>
<dbReference type="EMBL" id="RCDB01000002">
    <property type="protein sequence ID" value="RLK48976.1"/>
    <property type="molecule type" value="Genomic_DNA"/>
</dbReference>
<dbReference type="PANTHER" id="PTHR36834">
    <property type="entry name" value="MEMBRANE PROTEIN-RELATED"/>
    <property type="match status" value="1"/>
</dbReference>
<dbReference type="Pfam" id="PF04892">
    <property type="entry name" value="VanZ"/>
    <property type="match status" value="1"/>
</dbReference>
<evidence type="ECO:0000256" key="1">
    <source>
        <dbReference type="SAM" id="MobiDB-lite"/>
    </source>
</evidence>
<keyword evidence="5" id="KW-1185">Reference proteome</keyword>
<evidence type="ECO:0000313" key="5">
    <source>
        <dbReference type="Proteomes" id="UP000273158"/>
    </source>
</evidence>
<organism evidence="4 5">
    <name type="scientific">Microbacterium telephonicum</name>
    <dbReference type="NCBI Taxonomy" id="1714841"/>
    <lineage>
        <taxon>Bacteria</taxon>
        <taxon>Bacillati</taxon>
        <taxon>Actinomycetota</taxon>
        <taxon>Actinomycetes</taxon>
        <taxon>Micrococcales</taxon>
        <taxon>Microbacteriaceae</taxon>
        <taxon>Microbacterium</taxon>
    </lineage>
</organism>
<dbReference type="PANTHER" id="PTHR36834:SF1">
    <property type="entry name" value="INTEGRAL MEMBRANE PROTEIN"/>
    <property type="match status" value="1"/>
</dbReference>
<feature type="transmembrane region" description="Helical" evidence="2">
    <location>
        <begin position="136"/>
        <end position="154"/>
    </location>
</feature>
<sequence length="162" mass="17183">MVGRPHRDRGRGHALTSPSAPARGRVGRIALVAATVVYALVLASQTLGPQPETAGGVLSALTDWFAQWPASAWLTYPVLEFTANVVLFLPVGILWVLWRGGRGWAWAAAIGLAVSTAIETTQGLLLPDRFADVRDLVSNTLGALLGAAVLAVLLRRARRRAG</sequence>
<feature type="transmembrane region" description="Helical" evidence="2">
    <location>
        <begin position="29"/>
        <end position="48"/>
    </location>
</feature>
<dbReference type="AlphaFoldDB" id="A0A498C2V7"/>
<feature type="region of interest" description="Disordered" evidence="1">
    <location>
        <begin position="1"/>
        <end position="21"/>
    </location>
</feature>
<dbReference type="Proteomes" id="UP000273158">
    <property type="component" value="Unassembled WGS sequence"/>
</dbReference>
<gene>
    <name evidence="4" type="ORF">C7474_1106</name>
</gene>
<dbReference type="InterPro" id="IPR053150">
    <property type="entry name" value="Teicoplanin_resist-assoc"/>
</dbReference>
<dbReference type="OrthoDB" id="3787741at2"/>
<comment type="caution">
    <text evidence="4">The sequence shown here is derived from an EMBL/GenBank/DDBJ whole genome shotgun (WGS) entry which is preliminary data.</text>
</comment>
<protein>
    <submittedName>
        <fullName evidence="4">VanZ like protein</fullName>
    </submittedName>
</protein>
<feature type="compositionally biased region" description="Basic residues" evidence="1">
    <location>
        <begin position="1"/>
        <end position="12"/>
    </location>
</feature>
<proteinExistence type="predicted"/>
<dbReference type="RefSeq" id="WP_121057996.1">
    <property type="nucleotide sequence ID" value="NZ_RCDB01000002.1"/>
</dbReference>
<feature type="domain" description="VanZ-like" evidence="3">
    <location>
        <begin position="36"/>
        <end position="152"/>
    </location>
</feature>
<evidence type="ECO:0000256" key="2">
    <source>
        <dbReference type="SAM" id="Phobius"/>
    </source>
</evidence>
<accession>A0A498C2V7</accession>
<keyword evidence="2" id="KW-0812">Transmembrane</keyword>
<feature type="transmembrane region" description="Helical" evidence="2">
    <location>
        <begin position="73"/>
        <end position="97"/>
    </location>
</feature>
<keyword evidence="2" id="KW-0472">Membrane</keyword>
<reference evidence="4 5" key="1">
    <citation type="journal article" date="2015" name="Stand. Genomic Sci.">
        <title>Genomic Encyclopedia of Bacterial and Archaeal Type Strains, Phase III: the genomes of soil and plant-associated and newly described type strains.</title>
        <authorList>
            <person name="Whitman W.B."/>
            <person name="Woyke T."/>
            <person name="Klenk H.P."/>
            <person name="Zhou Y."/>
            <person name="Lilburn T.G."/>
            <person name="Beck B.J."/>
            <person name="De Vos P."/>
            <person name="Vandamme P."/>
            <person name="Eisen J.A."/>
            <person name="Garrity G."/>
            <person name="Hugenholtz P."/>
            <person name="Kyrpides N.C."/>
        </authorList>
    </citation>
    <scope>NUCLEOTIDE SEQUENCE [LARGE SCALE GENOMIC DNA]</scope>
    <source>
        <strain evidence="4 5">S2T63</strain>
    </source>
</reference>
<dbReference type="InterPro" id="IPR006976">
    <property type="entry name" value="VanZ-like"/>
</dbReference>
<evidence type="ECO:0000313" key="4">
    <source>
        <dbReference type="EMBL" id="RLK48976.1"/>
    </source>
</evidence>
<keyword evidence="2" id="KW-1133">Transmembrane helix</keyword>